<dbReference type="PATRIC" id="fig|1422.15.peg.2616"/>
<dbReference type="Gene3D" id="2.40.240.20">
    <property type="entry name" value="Hypothetical PUA domain-like, domain 1"/>
    <property type="match status" value="1"/>
</dbReference>
<evidence type="ECO:0000259" key="13">
    <source>
        <dbReference type="Pfam" id="PF04452"/>
    </source>
</evidence>
<accession>A0A0K9HYU7</accession>
<comment type="caution">
    <text evidence="17">The sequence shown here is derived from an EMBL/GenBank/DDBJ whole genome shotgun (WGS) entry which is preliminary data.</text>
</comment>
<comment type="similarity">
    <text evidence="2 12">Belongs to the RNA methyltransferase RsmE family.</text>
</comment>
<dbReference type="Pfam" id="PF04452">
    <property type="entry name" value="Methyltrans_RNA"/>
    <property type="match status" value="1"/>
</dbReference>
<dbReference type="InterPro" id="IPR006700">
    <property type="entry name" value="RsmE"/>
</dbReference>
<dbReference type="AlphaFoldDB" id="A0A0K9HYU7"/>
<dbReference type="NCBIfam" id="NF008692">
    <property type="entry name" value="PRK11713.1-5"/>
    <property type="match status" value="1"/>
</dbReference>
<sequence>MQRYFVSERERRGEVVTISGADAHHIARVMRMKPGDAIACVFPDGRTAVCSIEQIASDHVRARIVQWKEEGRELPVRIYIAQGLPKGEKWEFVIQKGTELGAAGFLPFFAARSVVKWDMKKAEKKVERWKKIAKEAAEQAERTSLPEVRAPLSLDALLAFGETVDQRLFAYEEEGRGGRHGSLPALLAGLKPGGTLLAVFGPEGGFSPEEAKRLRQGGFLPCSLGPRILRTETAPLYLLTAASYEWELRAPDWEAAQQ</sequence>
<protein>
    <recommendedName>
        <fullName evidence="4 12">Ribosomal RNA small subunit methyltransferase E</fullName>
        <ecNumber evidence="3 12">2.1.1.193</ecNumber>
    </recommendedName>
</protein>
<evidence type="ECO:0000256" key="9">
    <source>
        <dbReference type="ARBA" id="ARBA00022691"/>
    </source>
</evidence>
<comment type="subcellular location">
    <subcellularLocation>
        <location evidence="1 12">Cytoplasm</location>
    </subcellularLocation>
</comment>
<keyword evidence="6 12" id="KW-0698">rRNA processing</keyword>
<evidence type="ECO:0000313" key="16">
    <source>
        <dbReference type="EMBL" id="KYD33694.1"/>
    </source>
</evidence>
<dbReference type="Proteomes" id="UP000075517">
    <property type="component" value="Unassembled WGS sequence"/>
</dbReference>
<feature type="domain" description="Ribosomal RNA small subunit methyltransferase E methyltransferase" evidence="13">
    <location>
        <begin position="73"/>
        <end position="242"/>
    </location>
</feature>
<reference evidence="16 18" key="1">
    <citation type="submission" date="2016-01" db="EMBL/GenBank/DDBJ databases">
        <title>Draft Genome Sequences of Seven Thermophilic Sporeformers Isolated from Foods.</title>
        <authorList>
            <person name="Berendsen E.M."/>
            <person name="Wells-Bennik M.H."/>
            <person name="Krawcyk A.O."/>
            <person name="De Jong A."/>
            <person name="Holsappel S."/>
            <person name="Eijlander R.T."/>
            <person name="Kuipers O.P."/>
        </authorList>
    </citation>
    <scope>NUCLEOTIDE SEQUENCE [LARGE SCALE GENOMIC DNA]</scope>
    <source>
        <strain evidence="16 18">B4114</strain>
    </source>
</reference>
<keyword evidence="9 12" id="KW-0949">S-adenosyl-L-methionine</keyword>
<keyword evidence="7 12" id="KW-0489">Methyltransferase</keyword>
<dbReference type="GO" id="GO:0070042">
    <property type="term" value="F:rRNA (uridine-N3-)-methyltransferase activity"/>
    <property type="evidence" value="ECO:0007669"/>
    <property type="project" value="TreeGrafter"/>
</dbReference>
<name>A0A0K9HYU7_GEOSE</name>
<dbReference type="Pfam" id="PF20260">
    <property type="entry name" value="PUA_4"/>
    <property type="match status" value="1"/>
</dbReference>
<dbReference type="InterPro" id="IPR029026">
    <property type="entry name" value="tRNA_m1G_MTases_N"/>
</dbReference>
<reference evidence="15 20" key="2">
    <citation type="submission" date="2016-03" db="EMBL/GenBank/DDBJ databases">
        <title>Spore heat resistance.</title>
        <authorList>
            <person name="Boekhorst J."/>
            <person name="Berendsen E.M."/>
            <person name="Wells-Bennik M.H."/>
            <person name="Kuipers O.P."/>
        </authorList>
    </citation>
    <scope>NUCLEOTIDE SEQUENCE [LARGE SCALE GENOMIC DNA]</scope>
    <source>
        <strain evidence="15 20">GS8</strain>
    </source>
</reference>
<dbReference type="EC" id="2.1.1.193" evidence="3 12"/>
<dbReference type="EMBL" id="LQYY01000090">
    <property type="protein sequence ID" value="KYD33694.1"/>
    <property type="molecule type" value="Genomic_DNA"/>
</dbReference>
<evidence type="ECO:0000256" key="7">
    <source>
        <dbReference type="ARBA" id="ARBA00022603"/>
    </source>
</evidence>
<evidence type="ECO:0000256" key="12">
    <source>
        <dbReference type="PIRNR" id="PIRNR015601"/>
    </source>
</evidence>
<dbReference type="InterPro" id="IPR015947">
    <property type="entry name" value="PUA-like_sf"/>
</dbReference>
<dbReference type="OrthoDB" id="9815641at2"/>
<evidence type="ECO:0000256" key="4">
    <source>
        <dbReference type="ARBA" id="ARBA00013673"/>
    </source>
</evidence>
<dbReference type="Proteomes" id="UP000773850">
    <property type="component" value="Unassembled WGS sequence"/>
</dbReference>
<dbReference type="SUPFAM" id="SSF75217">
    <property type="entry name" value="alpha/beta knot"/>
    <property type="match status" value="1"/>
</dbReference>
<dbReference type="PANTHER" id="PTHR30027:SF3">
    <property type="entry name" value="16S RRNA (URACIL(1498)-N(3))-METHYLTRANSFERASE"/>
    <property type="match status" value="1"/>
</dbReference>
<dbReference type="Gene3D" id="3.40.1280.10">
    <property type="match status" value="1"/>
</dbReference>
<evidence type="ECO:0000313" key="18">
    <source>
        <dbReference type="Proteomes" id="UP000075517"/>
    </source>
</evidence>
<dbReference type="NCBIfam" id="NF008691">
    <property type="entry name" value="PRK11713.1-4"/>
    <property type="match status" value="1"/>
</dbReference>
<evidence type="ECO:0000256" key="1">
    <source>
        <dbReference type="ARBA" id="ARBA00004496"/>
    </source>
</evidence>
<evidence type="ECO:0000313" key="15">
    <source>
        <dbReference type="EMBL" id="KAF6510059.1"/>
    </source>
</evidence>
<evidence type="ECO:0000256" key="3">
    <source>
        <dbReference type="ARBA" id="ARBA00012328"/>
    </source>
</evidence>
<dbReference type="InterPro" id="IPR046887">
    <property type="entry name" value="RsmE_PUA-like"/>
</dbReference>
<evidence type="ECO:0000256" key="2">
    <source>
        <dbReference type="ARBA" id="ARBA00005528"/>
    </source>
</evidence>
<dbReference type="PANTHER" id="PTHR30027">
    <property type="entry name" value="RIBOSOMAL RNA SMALL SUBUNIT METHYLTRANSFERASE E"/>
    <property type="match status" value="1"/>
</dbReference>
<evidence type="ECO:0000256" key="8">
    <source>
        <dbReference type="ARBA" id="ARBA00022679"/>
    </source>
</evidence>
<dbReference type="Proteomes" id="UP000266922">
    <property type="component" value="Unassembled WGS sequence"/>
</dbReference>
<dbReference type="InterPro" id="IPR046886">
    <property type="entry name" value="RsmE_MTase_dom"/>
</dbReference>
<dbReference type="InterPro" id="IPR029028">
    <property type="entry name" value="Alpha/beta_knot_MTases"/>
</dbReference>
<evidence type="ECO:0000313" key="17">
    <source>
        <dbReference type="EMBL" id="RLQ14823.1"/>
    </source>
</evidence>
<evidence type="ECO:0000256" key="10">
    <source>
        <dbReference type="ARBA" id="ARBA00025699"/>
    </source>
</evidence>
<dbReference type="GO" id="GO:0005737">
    <property type="term" value="C:cytoplasm"/>
    <property type="evidence" value="ECO:0007669"/>
    <property type="project" value="UniProtKB-SubCell"/>
</dbReference>
<evidence type="ECO:0000313" key="19">
    <source>
        <dbReference type="Proteomes" id="UP000266922"/>
    </source>
</evidence>
<dbReference type="GO" id="GO:0070475">
    <property type="term" value="P:rRNA base methylation"/>
    <property type="evidence" value="ECO:0007669"/>
    <property type="project" value="TreeGrafter"/>
</dbReference>
<reference evidence="17 19" key="3">
    <citation type="submission" date="2018-10" db="EMBL/GenBank/DDBJ databases">
        <title>Geobacillus stearothermophilus in processing lines of powdered infant formula.</title>
        <authorList>
            <person name="Rhee M.S."/>
            <person name="Choi I.-G."/>
            <person name="Cho T.J."/>
            <person name="Park B."/>
        </authorList>
    </citation>
    <scope>NUCLEOTIDE SEQUENCE [LARGE SCALE GENOMIC DNA]</scope>
    <source>
        <strain evidence="17 19">FHS-PPGT130</strain>
    </source>
</reference>
<dbReference type="EMBL" id="LUCS01000028">
    <property type="protein sequence ID" value="KAF6510059.1"/>
    <property type="molecule type" value="Genomic_DNA"/>
</dbReference>
<dbReference type="NCBIfam" id="TIGR00046">
    <property type="entry name" value="RsmE family RNA methyltransferase"/>
    <property type="match status" value="1"/>
</dbReference>
<proteinExistence type="inferred from homology"/>
<comment type="function">
    <text evidence="10 12">Specifically methylates the N3 position of the uracil ring of uridine 1498 (m3U1498) in 16S rRNA. Acts on the fully assembled 30S ribosomal subunit.</text>
</comment>
<keyword evidence="8 12" id="KW-0808">Transferase</keyword>
<feature type="domain" description="Ribosomal RNA small subunit methyltransferase E PUA-like" evidence="14">
    <location>
        <begin position="18"/>
        <end position="64"/>
    </location>
</feature>
<organism evidence="17 19">
    <name type="scientific">Geobacillus stearothermophilus</name>
    <name type="common">Bacillus stearothermophilus</name>
    <dbReference type="NCBI Taxonomy" id="1422"/>
    <lineage>
        <taxon>Bacteria</taxon>
        <taxon>Bacillati</taxon>
        <taxon>Bacillota</taxon>
        <taxon>Bacilli</taxon>
        <taxon>Bacillales</taxon>
        <taxon>Anoxybacillaceae</taxon>
        <taxon>Geobacillus</taxon>
    </lineage>
</organism>
<keyword evidence="5 12" id="KW-0963">Cytoplasm</keyword>
<dbReference type="EMBL" id="RCTJ01000006">
    <property type="protein sequence ID" value="RLQ14823.1"/>
    <property type="molecule type" value="Genomic_DNA"/>
</dbReference>
<evidence type="ECO:0000259" key="14">
    <source>
        <dbReference type="Pfam" id="PF20260"/>
    </source>
</evidence>
<evidence type="ECO:0000256" key="6">
    <source>
        <dbReference type="ARBA" id="ARBA00022552"/>
    </source>
</evidence>
<dbReference type="PIRSF" id="PIRSF015601">
    <property type="entry name" value="MTase_slr0722"/>
    <property type="match status" value="1"/>
</dbReference>
<keyword evidence="20" id="KW-1185">Reference proteome</keyword>
<gene>
    <name evidence="16" type="ORF">B4114_2240</name>
    <name evidence="17" type="ORF">D9548_03685</name>
    <name evidence="15" type="ORF">GS8_2216</name>
</gene>
<evidence type="ECO:0000256" key="11">
    <source>
        <dbReference type="ARBA" id="ARBA00047944"/>
    </source>
</evidence>
<comment type="catalytic activity">
    <reaction evidence="11 12">
        <text>uridine(1498) in 16S rRNA + S-adenosyl-L-methionine = N(3)-methyluridine(1498) in 16S rRNA + S-adenosyl-L-homocysteine + H(+)</text>
        <dbReference type="Rhea" id="RHEA:42920"/>
        <dbReference type="Rhea" id="RHEA-COMP:10283"/>
        <dbReference type="Rhea" id="RHEA-COMP:10284"/>
        <dbReference type="ChEBI" id="CHEBI:15378"/>
        <dbReference type="ChEBI" id="CHEBI:57856"/>
        <dbReference type="ChEBI" id="CHEBI:59789"/>
        <dbReference type="ChEBI" id="CHEBI:65315"/>
        <dbReference type="ChEBI" id="CHEBI:74502"/>
        <dbReference type="EC" id="2.1.1.193"/>
    </reaction>
</comment>
<evidence type="ECO:0000313" key="20">
    <source>
        <dbReference type="Proteomes" id="UP000773850"/>
    </source>
</evidence>
<dbReference type="SUPFAM" id="SSF88697">
    <property type="entry name" value="PUA domain-like"/>
    <property type="match status" value="1"/>
</dbReference>
<dbReference type="RefSeq" id="WP_049624503.1">
    <property type="nucleotide sequence ID" value="NZ_JARMRZ010000022.1"/>
</dbReference>
<evidence type="ECO:0000256" key="5">
    <source>
        <dbReference type="ARBA" id="ARBA00022490"/>
    </source>
</evidence>
<dbReference type="CDD" id="cd18084">
    <property type="entry name" value="RsmE-like"/>
    <property type="match status" value="1"/>
</dbReference>